<evidence type="ECO:0000313" key="11">
    <source>
        <dbReference type="Proteomes" id="UP000234752"/>
    </source>
</evidence>
<dbReference type="OrthoDB" id="7428628at2"/>
<comment type="similarity">
    <text evidence="8">Belongs to the Bfd family.</text>
</comment>
<feature type="domain" description="BFD-like [2Fe-2S]-binding" evidence="9">
    <location>
        <begin position="2"/>
        <end position="49"/>
    </location>
</feature>
<evidence type="ECO:0000256" key="1">
    <source>
        <dbReference type="ARBA" id="ARBA00022448"/>
    </source>
</evidence>
<reference evidence="10 11" key="1">
    <citation type="submission" date="2017-12" db="EMBL/GenBank/DDBJ databases">
        <title>Genomes of bacteria within cyanobacterial aggregates.</title>
        <authorList>
            <person name="Cai H."/>
        </authorList>
    </citation>
    <scope>NUCLEOTIDE SEQUENCE [LARGE SCALE GENOMIC DNA]</scope>
    <source>
        <strain evidence="10 11">TH16</strain>
        <plasmid evidence="10 11">unnamed1</plasmid>
    </source>
</reference>
<organism evidence="10 11">
    <name type="scientific">Niveispirillum cyanobacteriorum</name>
    <dbReference type="NCBI Taxonomy" id="1612173"/>
    <lineage>
        <taxon>Bacteria</taxon>
        <taxon>Pseudomonadati</taxon>
        <taxon>Pseudomonadota</taxon>
        <taxon>Alphaproteobacteria</taxon>
        <taxon>Rhodospirillales</taxon>
        <taxon>Azospirillaceae</taxon>
        <taxon>Niveispirillum</taxon>
    </lineage>
</organism>
<evidence type="ECO:0000256" key="6">
    <source>
        <dbReference type="ARBA" id="ARBA00023014"/>
    </source>
</evidence>
<keyword evidence="5" id="KW-0408">Iron</keyword>
<evidence type="ECO:0000256" key="3">
    <source>
        <dbReference type="ARBA" id="ARBA00022723"/>
    </source>
</evidence>
<evidence type="ECO:0000256" key="7">
    <source>
        <dbReference type="ARBA" id="ARBA00039386"/>
    </source>
</evidence>
<dbReference type="Gene3D" id="1.10.10.1100">
    <property type="entry name" value="BFD-like [2Fe-2S]-binding domain"/>
    <property type="match status" value="1"/>
</dbReference>
<sequence length="68" mass="7244">MYVCICNAINCKTVRRTVEDGASSIASVFKACGKTPQCGRCFTTIREMVGETKAANCDVHMAPAIAAE</sequence>
<evidence type="ECO:0000256" key="5">
    <source>
        <dbReference type="ARBA" id="ARBA00023004"/>
    </source>
</evidence>
<dbReference type="InterPro" id="IPR052371">
    <property type="entry name" value="BFD-associated_ferredoxin"/>
</dbReference>
<dbReference type="AlphaFoldDB" id="A0A2K9NL57"/>
<dbReference type="Proteomes" id="UP000234752">
    <property type="component" value="Plasmid unnamed1"/>
</dbReference>
<dbReference type="InterPro" id="IPR041854">
    <property type="entry name" value="BFD-like_2Fe2S-bd_dom_sf"/>
</dbReference>
<keyword evidence="10" id="KW-0614">Plasmid</keyword>
<keyword evidence="6" id="KW-0411">Iron-sulfur</keyword>
<keyword evidence="1" id="KW-0813">Transport</keyword>
<keyword evidence="4" id="KW-0249">Electron transport</keyword>
<gene>
    <name evidence="10" type="ORF">C0V82_23665</name>
</gene>
<keyword evidence="3" id="KW-0479">Metal-binding</keyword>
<keyword evidence="2" id="KW-0001">2Fe-2S</keyword>
<evidence type="ECO:0000256" key="2">
    <source>
        <dbReference type="ARBA" id="ARBA00022714"/>
    </source>
</evidence>
<dbReference type="GO" id="GO:0046872">
    <property type="term" value="F:metal ion binding"/>
    <property type="evidence" value="ECO:0007669"/>
    <property type="project" value="UniProtKB-KW"/>
</dbReference>
<geneLocation type="plasmid" evidence="10 11">
    <name>unnamed1</name>
</geneLocation>
<accession>A0A2K9NL57</accession>
<dbReference type="GO" id="GO:0051537">
    <property type="term" value="F:2 iron, 2 sulfur cluster binding"/>
    <property type="evidence" value="ECO:0007669"/>
    <property type="project" value="UniProtKB-KW"/>
</dbReference>
<evidence type="ECO:0000313" key="10">
    <source>
        <dbReference type="EMBL" id="AUN33366.1"/>
    </source>
</evidence>
<dbReference type="KEGG" id="ncb:C0V82_23665"/>
<evidence type="ECO:0000256" key="4">
    <source>
        <dbReference type="ARBA" id="ARBA00022982"/>
    </source>
</evidence>
<dbReference type="PANTHER" id="PTHR37424">
    <property type="entry name" value="BACTERIOFERRITIN-ASSOCIATED FERREDOXIN"/>
    <property type="match status" value="1"/>
</dbReference>
<dbReference type="InterPro" id="IPR007419">
    <property type="entry name" value="BFD-like_2Fe2S-bd_dom"/>
</dbReference>
<keyword evidence="11" id="KW-1185">Reference proteome</keyword>
<dbReference type="Pfam" id="PF04324">
    <property type="entry name" value="Fer2_BFD"/>
    <property type="match status" value="1"/>
</dbReference>
<evidence type="ECO:0000259" key="9">
    <source>
        <dbReference type="Pfam" id="PF04324"/>
    </source>
</evidence>
<evidence type="ECO:0000256" key="8">
    <source>
        <dbReference type="ARBA" id="ARBA00046332"/>
    </source>
</evidence>
<dbReference type="PANTHER" id="PTHR37424:SF1">
    <property type="entry name" value="BACTERIOFERRITIN-ASSOCIATED FERREDOXIN"/>
    <property type="match status" value="1"/>
</dbReference>
<dbReference type="EMBL" id="CP025613">
    <property type="protein sequence ID" value="AUN33366.1"/>
    <property type="molecule type" value="Genomic_DNA"/>
</dbReference>
<proteinExistence type="inferred from homology"/>
<name>A0A2K9NL57_9PROT</name>
<protein>
    <recommendedName>
        <fullName evidence="7">Bacterioferritin-associated ferredoxin</fullName>
    </recommendedName>
</protein>